<name>A0A8B8C7G1_CRAVI</name>
<protein>
    <submittedName>
        <fullName evidence="5 6">Flocculation protein FLO11-like</fullName>
    </submittedName>
</protein>
<feature type="compositionally biased region" description="Low complexity" evidence="3">
    <location>
        <begin position="423"/>
        <end position="447"/>
    </location>
</feature>
<reference evidence="5 6" key="1">
    <citation type="submission" date="2025-04" db="UniProtKB">
        <authorList>
            <consortium name="RefSeq"/>
        </authorList>
    </citation>
    <scope>IDENTIFICATION</scope>
    <source>
        <tissue evidence="5 6">Whole sample</tissue>
    </source>
</reference>
<dbReference type="OrthoDB" id="6131281at2759"/>
<dbReference type="InterPro" id="IPR001130">
    <property type="entry name" value="TatD-like"/>
</dbReference>
<evidence type="ECO:0000313" key="4">
    <source>
        <dbReference type="Proteomes" id="UP000694844"/>
    </source>
</evidence>
<dbReference type="Proteomes" id="UP000694844">
    <property type="component" value="Chromosome 10"/>
</dbReference>
<dbReference type="Pfam" id="PF01026">
    <property type="entry name" value="TatD_DNase"/>
    <property type="match status" value="1"/>
</dbReference>
<evidence type="ECO:0000313" key="5">
    <source>
        <dbReference type="RefSeq" id="XP_022311569.1"/>
    </source>
</evidence>
<gene>
    <name evidence="5 6" type="primary">LOC111116844</name>
</gene>
<keyword evidence="2" id="KW-0378">Hydrolase</keyword>
<dbReference type="KEGG" id="cvn:111116844"/>
<feature type="region of interest" description="Disordered" evidence="3">
    <location>
        <begin position="88"/>
        <end position="119"/>
    </location>
</feature>
<dbReference type="InterPro" id="IPR032466">
    <property type="entry name" value="Metal_Hydrolase"/>
</dbReference>
<accession>A0A8B8C7G1</accession>
<evidence type="ECO:0000256" key="2">
    <source>
        <dbReference type="ARBA" id="ARBA00022801"/>
    </source>
</evidence>
<dbReference type="PANTHER" id="PTHR46363">
    <property type="entry name" value="DEOXYRIBONUCLEASE TATDN2-RELATED"/>
    <property type="match status" value="1"/>
</dbReference>
<comment type="similarity">
    <text evidence="1">Belongs to the metallo-dependent hydrolases superfamily. TatD-type hydrolase family.</text>
</comment>
<dbReference type="SUPFAM" id="SSF51556">
    <property type="entry name" value="Metallo-dependent hydrolases"/>
    <property type="match status" value="1"/>
</dbReference>
<keyword evidence="4" id="KW-1185">Reference proteome</keyword>
<feature type="compositionally biased region" description="Low complexity" evidence="3">
    <location>
        <begin position="391"/>
        <end position="413"/>
    </location>
</feature>
<dbReference type="RefSeq" id="XP_022311569.1">
    <property type="nucleotide sequence ID" value="XM_022455861.1"/>
</dbReference>
<feature type="compositionally biased region" description="Low complexity" evidence="3">
    <location>
        <begin position="457"/>
        <end position="481"/>
    </location>
</feature>
<organism evidence="4 6">
    <name type="scientific">Crassostrea virginica</name>
    <name type="common">Eastern oyster</name>
    <dbReference type="NCBI Taxonomy" id="6565"/>
    <lineage>
        <taxon>Eukaryota</taxon>
        <taxon>Metazoa</taxon>
        <taxon>Spiralia</taxon>
        <taxon>Lophotrochozoa</taxon>
        <taxon>Mollusca</taxon>
        <taxon>Bivalvia</taxon>
        <taxon>Autobranchia</taxon>
        <taxon>Pteriomorphia</taxon>
        <taxon>Ostreida</taxon>
        <taxon>Ostreoidea</taxon>
        <taxon>Ostreidae</taxon>
        <taxon>Crassostrea</taxon>
    </lineage>
</organism>
<dbReference type="Gene3D" id="3.20.20.140">
    <property type="entry name" value="Metal-dependent hydrolases"/>
    <property type="match status" value="1"/>
</dbReference>
<feature type="region of interest" description="Disordered" evidence="3">
    <location>
        <begin position="224"/>
        <end position="248"/>
    </location>
</feature>
<feature type="region of interest" description="Disordered" evidence="3">
    <location>
        <begin position="527"/>
        <end position="547"/>
    </location>
</feature>
<evidence type="ECO:0000256" key="3">
    <source>
        <dbReference type="SAM" id="MobiDB-lite"/>
    </source>
</evidence>
<dbReference type="GeneID" id="111116844"/>
<feature type="compositionally biased region" description="Polar residues" evidence="3">
    <location>
        <begin position="536"/>
        <end position="547"/>
    </location>
</feature>
<dbReference type="GO" id="GO:0016788">
    <property type="term" value="F:hydrolase activity, acting on ester bonds"/>
    <property type="evidence" value="ECO:0007669"/>
    <property type="project" value="InterPro"/>
</dbReference>
<dbReference type="RefSeq" id="XP_022311570.1">
    <property type="nucleotide sequence ID" value="XM_022455862.1"/>
</dbReference>
<evidence type="ECO:0000256" key="1">
    <source>
        <dbReference type="ARBA" id="ARBA00009275"/>
    </source>
</evidence>
<dbReference type="PANTHER" id="PTHR46363:SF1">
    <property type="entry name" value="DEOXYRIBONUCLEASE TATDN2-RELATED"/>
    <property type="match status" value="1"/>
</dbReference>
<evidence type="ECO:0000313" key="6">
    <source>
        <dbReference type="RefSeq" id="XP_022311570.1"/>
    </source>
</evidence>
<sequence length="868" mass="94518">MATSKVTDEHSAEFIKAIETSSEEGILMKAKELIWQLGHLQIPQETMDSLLIQQFSLAKSRQDLKWIKAVRKEATVIYSDRWIDTHLPLPGGKKKQAPKSGRSSSSSSSSQPTGSHGLCRDVRLSMGEDLPVQHELCGDASANPTPIEDQQAMDCSPSLDIVPVVTESVLSQSVSKETVLFSAPSLAVSLPPPSTVVHTCLTDGTTVTTSERIIMVETPAEEPSTVVSLKRKSNPETSPSPHPPHKVKVQRCPIPECSAINTRLKKHIYKAHLPNCFSEERISLQNNLMCVHALDSLSRAVLGRVDYDRLLEIVQSPGVIPEPSTLHPHLVEKMKSFCTHNSWPIPEQFSLHPANSRALLLHFRCLCCLLLRLSEEQRNEFLAISQGKSASSTVPVSSSRMAVSSSLGPSPSSYKRRISQGKSASSTVPVSSSRMAVSSSLGPSPSSYKRRISQGKSASSTVPVSSSRMAVSSSLGPSPSSYQVVASQGKRRISQGKGASSTVPLSSSRTAASSLLESSPSSYQVVASQGERRISQGKSASSTVPLSSSRAAVTSSLESSPSSYQVVASQGKRRIEKVEHSSVPAVLSYASAVKTSLPRAFDSHFHFDRSCFKIWGTTEGKVPEDLIRFGQAECLPAHPVQLIGGVAVFSEPSNYDLIPSQPQKWYLAVGVHPKHVEELTDQRFSQFQSLLKRPSVHALGEVGLDRTVPAAVWRRQEAILDKVLGCATPNQCLVLHLRGSRDDKYGIDVHARCLRILDRTVARRQKIHLHSFTGDAGLVSEWREVYPNTYFGISGLARSFDARQIEALKTIPMDRLLLETDSPYLSVNNPINSPACIGDIANLVASKMGKPLEKILSRSVENGVRLYQ</sequence>
<feature type="region of interest" description="Disordered" evidence="3">
    <location>
        <begin position="391"/>
        <end position="507"/>
    </location>
</feature>
<dbReference type="PROSITE" id="PS01091">
    <property type="entry name" value="TATD_3"/>
    <property type="match status" value="1"/>
</dbReference>
<dbReference type="InterPro" id="IPR018228">
    <property type="entry name" value="DNase_TatD-rel_CS"/>
</dbReference>
<proteinExistence type="inferred from homology"/>
<dbReference type="AlphaFoldDB" id="A0A8B8C7G1"/>